<sequence>MTGDTLLDTFPRTSLTSESDFIETIQIPEKPAETVPAGDILRPELAEPYPFDLFSHQAAALNALEDNDNVTIATSTSSGKTHIYGLQIARNLLDAGVLNADGTRATEQNDASTALCVYPMKALTKDQHESLTDLYDQLGLDIRVETYDGDTTGDRRAIRNEADVILTNFAALNVYLEHHDKWSRFYGALDLVAIDESHTYTGIEGMHVAWILRRMKRVATYWGGNPQYTLTSATIGNPHAHSLELLNESVTVIDDDGSPHGPRDIVLWNPPPRDKTRDATPDDAPFTTTDQDSETEESDTEFVAERVPASVEAPKVFNHLTSSEIRTLLFCPSRKLTELSIQRADDHRKHNTREYDLTTKPQREAYNAGLGRRTRHSREHQFKTDVLTGLATTSALELGIDIGDLDATVLMGYPGQRQSFWQRIGRAGREASHSLSVLVGDHRTLDQYIINHPEYLLENDVEDAVVDTSNNSVFATHVLCASDEIALTEDDLGTFAETDRLQAAVQMWREAGYIDGYLDAAAHYCGPSRPQTQVNLYGNNDTDYRLELAPDVDRDHWGLPDDLDLEPVEQNRAYRDYHEGAVRLQNGQQFEVVNVDEERPQPVIQLKPVDHDYYTRTQNKVNVLDADSEETRDINGFTLHFGRGTVLVHYHSYDQMYISNSEPKQQMLATETPPILMDTQLCWVEVPDDVENALVRKYQDYGLETGVDPDETGMAHLGYVAGLHAAEHATIQTAPLELRVDKDDLGGLATLVMDTHYTHNEYDEITDSIGESFEAAKHALEQRTQELGGRTCSGWFIYDGVEGGLGFARAIYDNFEALCERARDQLENCQCGQPNGCPACTFDENCGNDNKPLLRQSAVDVLNQLLGDADREDLSEYLPDDEYGGNRRPVVFYS</sequence>
<evidence type="ECO:0000256" key="3">
    <source>
        <dbReference type="SAM" id="MobiDB-lite"/>
    </source>
</evidence>
<keyword evidence="6" id="KW-0378">Hydrolase</keyword>
<dbReference type="EMBL" id="FNYR01000019">
    <property type="protein sequence ID" value="SEJ07459.1"/>
    <property type="molecule type" value="Genomic_DNA"/>
</dbReference>
<dbReference type="Proteomes" id="UP000198888">
    <property type="component" value="Unassembled WGS sequence"/>
</dbReference>
<dbReference type="GO" id="GO:0005524">
    <property type="term" value="F:ATP binding"/>
    <property type="evidence" value="ECO:0007669"/>
    <property type="project" value="UniProtKB-KW"/>
</dbReference>
<keyword evidence="2" id="KW-0067">ATP-binding</keyword>
<reference evidence="6 7" key="1">
    <citation type="submission" date="2016-10" db="EMBL/GenBank/DDBJ databases">
        <authorList>
            <person name="de Groot N.N."/>
        </authorList>
    </citation>
    <scope>NUCLEOTIDE SEQUENCE [LARGE SCALE GENOMIC DNA]</scope>
    <source>
        <strain evidence="6 7">DSM 22187</strain>
    </source>
</reference>
<keyword evidence="1" id="KW-0547">Nucleotide-binding</keyword>
<dbReference type="AlphaFoldDB" id="A0A1H6VS33"/>
<dbReference type="InterPro" id="IPR014001">
    <property type="entry name" value="Helicase_ATP-bd"/>
</dbReference>
<organism evidence="6 7">
    <name type="scientific">Halohasta litchfieldiae</name>
    <dbReference type="NCBI Taxonomy" id="1073996"/>
    <lineage>
        <taxon>Archaea</taxon>
        <taxon>Methanobacteriati</taxon>
        <taxon>Methanobacteriota</taxon>
        <taxon>Stenosarchaea group</taxon>
        <taxon>Halobacteria</taxon>
        <taxon>Halobacteriales</taxon>
        <taxon>Haloferacaceae</taxon>
        <taxon>Halohasta</taxon>
    </lineage>
</organism>
<dbReference type="Pfam" id="PF00271">
    <property type="entry name" value="Helicase_C"/>
    <property type="match status" value="1"/>
</dbReference>
<keyword evidence="7" id="KW-1185">Reference proteome</keyword>
<dbReference type="SMART" id="SM00490">
    <property type="entry name" value="HELICc"/>
    <property type="match status" value="1"/>
</dbReference>
<accession>A0A2H4Q1J2</accession>
<protein>
    <submittedName>
        <fullName evidence="6">DEAD/DEAH box helicase domain-containing protein</fullName>
    </submittedName>
</protein>
<feature type="domain" description="Helicase ATP-binding" evidence="4">
    <location>
        <begin position="61"/>
        <end position="253"/>
    </location>
</feature>
<dbReference type="InterPro" id="IPR001650">
    <property type="entry name" value="Helicase_C-like"/>
</dbReference>
<dbReference type="SMART" id="SM00487">
    <property type="entry name" value="DEXDc"/>
    <property type="match status" value="1"/>
</dbReference>
<name>A0A1H6VS33_9EURY</name>
<dbReference type="PROSITE" id="PS51194">
    <property type="entry name" value="HELICASE_CTER"/>
    <property type="match status" value="1"/>
</dbReference>
<dbReference type="SUPFAM" id="SSF52540">
    <property type="entry name" value="P-loop containing nucleoside triphosphate hydrolases"/>
    <property type="match status" value="1"/>
</dbReference>
<accession>A0A1H6VS33</accession>
<dbReference type="Pfam" id="PF09369">
    <property type="entry name" value="MZB"/>
    <property type="match status" value="1"/>
</dbReference>
<dbReference type="PANTHER" id="PTHR47957:SF3">
    <property type="entry name" value="ATP-DEPENDENT HELICASE HRQ1"/>
    <property type="match status" value="1"/>
</dbReference>
<dbReference type="GO" id="GO:0003676">
    <property type="term" value="F:nucleic acid binding"/>
    <property type="evidence" value="ECO:0007669"/>
    <property type="project" value="InterPro"/>
</dbReference>
<feature type="region of interest" description="Disordered" evidence="3">
    <location>
        <begin position="261"/>
        <end position="299"/>
    </location>
</feature>
<feature type="domain" description="Helicase C-terminal" evidence="5">
    <location>
        <begin position="315"/>
        <end position="473"/>
    </location>
</feature>
<dbReference type="InterPro" id="IPR011545">
    <property type="entry name" value="DEAD/DEAH_box_helicase_dom"/>
</dbReference>
<dbReference type="Pfam" id="PF00270">
    <property type="entry name" value="DEAD"/>
    <property type="match status" value="1"/>
</dbReference>
<dbReference type="GO" id="GO:0043138">
    <property type="term" value="F:3'-5' DNA helicase activity"/>
    <property type="evidence" value="ECO:0007669"/>
    <property type="project" value="TreeGrafter"/>
</dbReference>
<evidence type="ECO:0000256" key="2">
    <source>
        <dbReference type="ARBA" id="ARBA00022840"/>
    </source>
</evidence>
<evidence type="ECO:0000256" key="1">
    <source>
        <dbReference type="ARBA" id="ARBA00022741"/>
    </source>
</evidence>
<dbReference type="InterPro" id="IPR027417">
    <property type="entry name" value="P-loop_NTPase"/>
</dbReference>
<evidence type="ECO:0000313" key="7">
    <source>
        <dbReference type="Proteomes" id="UP000198888"/>
    </source>
</evidence>
<proteinExistence type="predicted"/>
<evidence type="ECO:0000259" key="5">
    <source>
        <dbReference type="PROSITE" id="PS51194"/>
    </source>
</evidence>
<dbReference type="PANTHER" id="PTHR47957">
    <property type="entry name" value="ATP-DEPENDENT HELICASE HRQ1"/>
    <property type="match status" value="1"/>
</dbReference>
<dbReference type="STRING" id="1073996.SAMN05444271_11951"/>
<keyword evidence="6" id="KW-0347">Helicase</keyword>
<dbReference type="InterPro" id="IPR018973">
    <property type="entry name" value="MZB"/>
</dbReference>
<dbReference type="KEGG" id="hae:halTADL_1463"/>
<evidence type="ECO:0000259" key="4">
    <source>
        <dbReference type="PROSITE" id="PS51192"/>
    </source>
</evidence>
<dbReference type="GO" id="GO:0036297">
    <property type="term" value="P:interstrand cross-link repair"/>
    <property type="evidence" value="ECO:0007669"/>
    <property type="project" value="TreeGrafter"/>
</dbReference>
<gene>
    <name evidence="6" type="ORF">SAMN05444271_11951</name>
</gene>
<evidence type="ECO:0000313" key="6">
    <source>
        <dbReference type="EMBL" id="SEJ07459.1"/>
    </source>
</evidence>
<dbReference type="GO" id="GO:0006289">
    <property type="term" value="P:nucleotide-excision repair"/>
    <property type="evidence" value="ECO:0007669"/>
    <property type="project" value="TreeGrafter"/>
</dbReference>
<dbReference type="Gene3D" id="3.40.50.300">
    <property type="entry name" value="P-loop containing nucleotide triphosphate hydrolases"/>
    <property type="match status" value="2"/>
</dbReference>
<dbReference type="PROSITE" id="PS51192">
    <property type="entry name" value="HELICASE_ATP_BIND_1"/>
    <property type="match status" value="1"/>
</dbReference>